<evidence type="ECO:0000313" key="7">
    <source>
        <dbReference type="Proteomes" id="UP001165060"/>
    </source>
</evidence>
<feature type="transmembrane region" description="Helical" evidence="5">
    <location>
        <begin position="72"/>
        <end position="91"/>
    </location>
</feature>
<comment type="caution">
    <text evidence="6">The sequence shown here is derived from an EMBL/GenBank/DDBJ whole genome shotgun (WGS) entry which is preliminary data.</text>
</comment>
<keyword evidence="7" id="KW-1185">Reference proteome</keyword>
<evidence type="ECO:0000256" key="3">
    <source>
        <dbReference type="ARBA" id="ARBA00022989"/>
    </source>
</evidence>
<evidence type="ECO:0008006" key="8">
    <source>
        <dbReference type="Google" id="ProtNLM"/>
    </source>
</evidence>
<name>A0ABQ6MPM1_9STRA</name>
<organism evidence="6 7">
    <name type="scientific">Tetraparma gracilis</name>
    <dbReference type="NCBI Taxonomy" id="2962635"/>
    <lineage>
        <taxon>Eukaryota</taxon>
        <taxon>Sar</taxon>
        <taxon>Stramenopiles</taxon>
        <taxon>Ochrophyta</taxon>
        <taxon>Bolidophyceae</taxon>
        <taxon>Parmales</taxon>
        <taxon>Triparmaceae</taxon>
        <taxon>Tetraparma</taxon>
    </lineage>
</organism>
<comment type="subcellular location">
    <subcellularLocation>
        <location evidence="1">Membrane</location>
        <topology evidence="1">Multi-pass membrane protein</topology>
    </subcellularLocation>
</comment>
<reference evidence="6 7" key="1">
    <citation type="journal article" date="2023" name="Commun. Biol.">
        <title>Genome analysis of Parmales, the sister group of diatoms, reveals the evolutionary specialization of diatoms from phago-mixotrophs to photoautotrophs.</title>
        <authorList>
            <person name="Ban H."/>
            <person name="Sato S."/>
            <person name="Yoshikawa S."/>
            <person name="Yamada K."/>
            <person name="Nakamura Y."/>
            <person name="Ichinomiya M."/>
            <person name="Sato N."/>
            <person name="Blanc-Mathieu R."/>
            <person name="Endo H."/>
            <person name="Kuwata A."/>
            <person name="Ogata H."/>
        </authorList>
    </citation>
    <scope>NUCLEOTIDE SEQUENCE [LARGE SCALE GENOMIC DNA]</scope>
</reference>
<dbReference type="InterPro" id="IPR037185">
    <property type="entry name" value="EmrE-like"/>
</dbReference>
<evidence type="ECO:0000256" key="1">
    <source>
        <dbReference type="ARBA" id="ARBA00004141"/>
    </source>
</evidence>
<keyword evidence="4 5" id="KW-0472">Membrane</keyword>
<feature type="non-terminal residue" evidence="6">
    <location>
        <position position="1"/>
    </location>
</feature>
<feature type="transmembrane region" description="Helical" evidence="5">
    <location>
        <begin position="97"/>
        <end position="115"/>
    </location>
</feature>
<dbReference type="SUPFAM" id="SSF103481">
    <property type="entry name" value="Multidrug resistance efflux transporter EmrE"/>
    <property type="match status" value="1"/>
</dbReference>
<keyword evidence="2 5" id="KW-0812">Transmembrane</keyword>
<gene>
    <name evidence="6" type="ORF">TeGR_g4552</name>
</gene>
<evidence type="ECO:0000256" key="5">
    <source>
        <dbReference type="SAM" id="Phobius"/>
    </source>
</evidence>
<evidence type="ECO:0000256" key="4">
    <source>
        <dbReference type="ARBA" id="ARBA00023136"/>
    </source>
</evidence>
<dbReference type="EMBL" id="BRYB01004400">
    <property type="protein sequence ID" value="GMI30379.1"/>
    <property type="molecule type" value="Genomic_DNA"/>
</dbReference>
<dbReference type="PANTHER" id="PTHR23051:SF0">
    <property type="entry name" value="SOLUTE CARRIER FAMILY 35 MEMBER F5"/>
    <property type="match status" value="1"/>
</dbReference>
<evidence type="ECO:0000313" key="6">
    <source>
        <dbReference type="EMBL" id="GMI30379.1"/>
    </source>
</evidence>
<proteinExistence type="predicted"/>
<dbReference type="Proteomes" id="UP001165060">
    <property type="component" value="Unassembled WGS sequence"/>
</dbReference>
<evidence type="ECO:0000256" key="2">
    <source>
        <dbReference type="ARBA" id="ARBA00022692"/>
    </source>
</evidence>
<dbReference type="PANTHER" id="PTHR23051">
    <property type="entry name" value="SOLUTE CARRIER FAMILY 35, MEMBER F5"/>
    <property type="match status" value="1"/>
</dbReference>
<accession>A0ABQ6MPM1</accession>
<keyword evidence="3 5" id="KW-1133">Transmembrane helix</keyword>
<feature type="transmembrane region" description="Helical" evidence="5">
    <location>
        <begin position="48"/>
        <end position="67"/>
    </location>
</feature>
<feature type="transmembrane region" description="Helical" evidence="5">
    <location>
        <begin position="7"/>
        <end position="28"/>
    </location>
</feature>
<protein>
    <recommendedName>
        <fullName evidence="8">EamA domain-containing protein</fullName>
    </recommendedName>
</protein>
<sequence>SDAVMETMATLLIIGVCNAVCTWPFLFLLDATGVEPFGAPSSTQALQLAGNACLSFIFDLTFALAIFMTNPILVSISAALVIPLSFLADYFLHGTPLYYASFLGTVVVIGGLYVMNVEEGGDDADEAFGEVREEAWEEEKGGGCCSCFGGKAEDLNASKGSILGRGSDTAAVATRFG</sequence>